<keyword evidence="2" id="KW-1185">Reference proteome</keyword>
<evidence type="ECO:0000313" key="1">
    <source>
        <dbReference type="EMBL" id="CAI2171720.1"/>
    </source>
</evidence>
<feature type="non-terminal residue" evidence="1">
    <location>
        <position position="1"/>
    </location>
</feature>
<sequence>EDLRPTLHNLEILSNAANEDVKHQLKSAFYPFQNVTNAQNDLKRKIENWWWILIYVKAMLNLFKCLVKFINVT</sequence>
<dbReference type="EMBL" id="CAMKVN010000851">
    <property type="protein sequence ID" value="CAI2171720.1"/>
    <property type="molecule type" value="Genomic_DNA"/>
</dbReference>
<dbReference type="Proteomes" id="UP001153678">
    <property type="component" value="Unassembled WGS sequence"/>
</dbReference>
<name>A0A9W4SJI8_9GLOM</name>
<comment type="caution">
    <text evidence="1">The sequence shown here is derived from an EMBL/GenBank/DDBJ whole genome shotgun (WGS) entry which is preliminary data.</text>
</comment>
<dbReference type="OrthoDB" id="436519at2759"/>
<evidence type="ECO:0000313" key="2">
    <source>
        <dbReference type="Proteomes" id="UP001153678"/>
    </source>
</evidence>
<gene>
    <name evidence="1" type="ORF">FWILDA_LOCUS5220</name>
</gene>
<reference evidence="1" key="1">
    <citation type="submission" date="2022-08" db="EMBL/GenBank/DDBJ databases">
        <authorList>
            <person name="Kallberg Y."/>
            <person name="Tangrot J."/>
            <person name="Rosling A."/>
        </authorList>
    </citation>
    <scope>NUCLEOTIDE SEQUENCE</scope>
    <source>
        <strain evidence="1">Wild A</strain>
    </source>
</reference>
<accession>A0A9W4SJI8</accession>
<organism evidence="1 2">
    <name type="scientific">Funneliformis geosporum</name>
    <dbReference type="NCBI Taxonomy" id="1117311"/>
    <lineage>
        <taxon>Eukaryota</taxon>
        <taxon>Fungi</taxon>
        <taxon>Fungi incertae sedis</taxon>
        <taxon>Mucoromycota</taxon>
        <taxon>Glomeromycotina</taxon>
        <taxon>Glomeromycetes</taxon>
        <taxon>Glomerales</taxon>
        <taxon>Glomeraceae</taxon>
        <taxon>Funneliformis</taxon>
    </lineage>
</organism>
<protein>
    <submittedName>
        <fullName evidence="1">17807_t:CDS:1</fullName>
    </submittedName>
</protein>
<proteinExistence type="predicted"/>
<dbReference type="AlphaFoldDB" id="A0A9W4SJI8"/>